<organism evidence="1">
    <name type="scientific">marine sediment metagenome</name>
    <dbReference type="NCBI Taxonomy" id="412755"/>
    <lineage>
        <taxon>unclassified sequences</taxon>
        <taxon>metagenomes</taxon>
        <taxon>ecological metagenomes</taxon>
    </lineage>
</organism>
<evidence type="ECO:0000313" key="1">
    <source>
        <dbReference type="EMBL" id="KKM17875.1"/>
    </source>
</evidence>
<gene>
    <name evidence="1" type="ORF">LCGC14_1671350</name>
</gene>
<reference evidence="1" key="1">
    <citation type="journal article" date="2015" name="Nature">
        <title>Complex archaea that bridge the gap between prokaryotes and eukaryotes.</title>
        <authorList>
            <person name="Spang A."/>
            <person name="Saw J.H."/>
            <person name="Jorgensen S.L."/>
            <person name="Zaremba-Niedzwiedzka K."/>
            <person name="Martijn J."/>
            <person name="Lind A.E."/>
            <person name="van Eijk R."/>
            <person name="Schleper C."/>
            <person name="Guy L."/>
            <person name="Ettema T.J."/>
        </authorList>
    </citation>
    <scope>NUCLEOTIDE SEQUENCE</scope>
</reference>
<accession>A0A0F9KR28</accession>
<name>A0A0F9KR28_9ZZZZ</name>
<protein>
    <submittedName>
        <fullName evidence="1">Uncharacterized protein</fullName>
    </submittedName>
</protein>
<feature type="non-terminal residue" evidence="1">
    <location>
        <position position="72"/>
    </location>
</feature>
<proteinExistence type="predicted"/>
<comment type="caution">
    <text evidence="1">The sequence shown here is derived from an EMBL/GenBank/DDBJ whole genome shotgun (WGS) entry which is preliminary data.</text>
</comment>
<dbReference type="AlphaFoldDB" id="A0A0F9KR28"/>
<sequence>MMEASLIDYTKFKLKSRQEIRGILKETKKIFVFWCRKCYKKFEEDTEEEYNQFLEVLGEGTEKVVGQTGVDF</sequence>
<dbReference type="EMBL" id="LAZR01014351">
    <property type="protein sequence ID" value="KKM17875.1"/>
    <property type="molecule type" value="Genomic_DNA"/>
</dbReference>